<feature type="region of interest" description="Disordered" evidence="1">
    <location>
        <begin position="292"/>
        <end position="339"/>
    </location>
</feature>
<dbReference type="Pfam" id="PF19071">
    <property type="entry name" value="DUF5767"/>
    <property type="match status" value="1"/>
</dbReference>
<organism evidence="2">
    <name type="scientific">Marseillevirus LCMAC202</name>
    <dbReference type="NCBI Taxonomy" id="2506606"/>
    <lineage>
        <taxon>Viruses</taxon>
        <taxon>Varidnaviria</taxon>
        <taxon>Bamfordvirae</taxon>
        <taxon>Nucleocytoviricota</taxon>
        <taxon>Megaviricetes</taxon>
        <taxon>Pimascovirales</taxon>
        <taxon>Pimascovirales incertae sedis</taxon>
        <taxon>Marseilleviridae</taxon>
    </lineage>
</organism>
<dbReference type="EMBL" id="MK500383">
    <property type="protein sequence ID" value="QBK88284.1"/>
    <property type="molecule type" value="Genomic_DNA"/>
</dbReference>
<evidence type="ECO:0000313" key="2">
    <source>
        <dbReference type="EMBL" id="QBK88284.1"/>
    </source>
</evidence>
<gene>
    <name evidence="2" type="ORF">LCMAC202_06460</name>
</gene>
<reference evidence="2" key="1">
    <citation type="journal article" date="2019" name="MBio">
        <title>Virus Genomes from Deep Sea Sediments Expand the Ocean Megavirome and Support Independent Origins of Viral Gigantism.</title>
        <authorList>
            <person name="Backstrom D."/>
            <person name="Yutin N."/>
            <person name="Jorgensen S.L."/>
            <person name="Dharamshi J."/>
            <person name="Homa F."/>
            <person name="Zaremba-Niedwiedzka K."/>
            <person name="Spang A."/>
            <person name="Wolf Y.I."/>
            <person name="Koonin E.V."/>
            <person name="Ettema T.J."/>
        </authorList>
    </citation>
    <scope>NUCLEOTIDE SEQUENCE</scope>
</reference>
<evidence type="ECO:0000256" key="1">
    <source>
        <dbReference type="SAM" id="MobiDB-lite"/>
    </source>
</evidence>
<feature type="compositionally biased region" description="Basic and acidic residues" evidence="1">
    <location>
        <begin position="110"/>
        <end position="125"/>
    </location>
</feature>
<name>A0A481Z0H2_9VIRU</name>
<dbReference type="InterPro" id="IPR043910">
    <property type="entry name" value="DUF5767"/>
</dbReference>
<feature type="compositionally biased region" description="Acidic residues" evidence="1">
    <location>
        <begin position="126"/>
        <end position="135"/>
    </location>
</feature>
<feature type="compositionally biased region" description="Basic and acidic residues" evidence="1">
    <location>
        <begin position="54"/>
        <end position="91"/>
    </location>
</feature>
<feature type="compositionally biased region" description="Basic and acidic residues" evidence="1">
    <location>
        <begin position="315"/>
        <end position="326"/>
    </location>
</feature>
<sequence length="339" mass="40135">MSTKIYRLKVRKIPLPEDIVYKRPNFSSFQELHLDLLENKSKLKKNPPKPIFVRNEKEPVSKRSSASRDHDDAKDEDFTLEELERAYNRDETDNEDVFSDHEDEPSAPDSPEKHRGEYQQEKFKQEEEEEEDEEERERREKADLLFKFMVLRRQYPNVEITEFTEHSDINTMRRVYDQIIRRVSLDSSVDNYKQYLVGGFMVLEWVSTNWLGIDLSGFTQQQVKMMNRYERLLIELGEKNYSTMGSRFPVEVRLIFFIIFNAGLFYVQKMIFSGGEGGTNVLNALFGGVNTQQQQEAAPRRRRRGGMRGPTITPHEVEDFTRRHQDNEDEDESDHDKEE</sequence>
<protein>
    <submittedName>
        <fullName evidence="2">Uncharacterized protein</fullName>
    </submittedName>
</protein>
<feature type="compositionally biased region" description="Acidic residues" evidence="1">
    <location>
        <begin position="92"/>
        <end position="106"/>
    </location>
</feature>
<proteinExistence type="predicted"/>
<accession>A0A481Z0H2</accession>
<feature type="region of interest" description="Disordered" evidence="1">
    <location>
        <begin position="41"/>
        <end position="137"/>
    </location>
</feature>